<feature type="region of interest" description="Disordered" evidence="1">
    <location>
        <begin position="376"/>
        <end position="481"/>
    </location>
</feature>
<accession>A0A364NGC6</accession>
<feature type="compositionally biased region" description="Pro residues" evidence="1">
    <location>
        <begin position="549"/>
        <end position="558"/>
    </location>
</feature>
<gene>
    <name evidence="4" type="ORF">DDE83_000211</name>
</gene>
<feature type="compositionally biased region" description="Low complexity" evidence="1">
    <location>
        <begin position="539"/>
        <end position="548"/>
    </location>
</feature>
<organism evidence="4 5">
    <name type="scientific">Stemphylium lycopersici</name>
    <name type="common">Tomato gray leaf spot disease fungus</name>
    <name type="synonym">Thyrospora lycopersici</name>
    <dbReference type="NCBI Taxonomy" id="183478"/>
    <lineage>
        <taxon>Eukaryota</taxon>
        <taxon>Fungi</taxon>
        <taxon>Dikarya</taxon>
        <taxon>Ascomycota</taxon>
        <taxon>Pezizomycotina</taxon>
        <taxon>Dothideomycetes</taxon>
        <taxon>Pleosporomycetidae</taxon>
        <taxon>Pleosporales</taxon>
        <taxon>Pleosporineae</taxon>
        <taxon>Pleosporaceae</taxon>
        <taxon>Stemphylium</taxon>
    </lineage>
</organism>
<comment type="caution">
    <text evidence="4">The sequence shown here is derived from an EMBL/GenBank/DDBJ whole genome shotgun (WGS) entry which is preliminary data.</text>
</comment>
<feature type="chain" id="PRO_5016967804" evidence="3">
    <location>
        <begin position="23"/>
        <end position="690"/>
    </location>
</feature>
<evidence type="ECO:0000256" key="1">
    <source>
        <dbReference type="SAM" id="MobiDB-lite"/>
    </source>
</evidence>
<dbReference type="Proteomes" id="UP000249619">
    <property type="component" value="Unassembled WGS sequence"/>
</dbReference>
<evidence type="ECO:0000313" key="4">
    <source>
        <dbReference type="EMBL" id="RAR16339.1"/>
    </source>
</evidence>
<feature type="signal peptide" evidence="3">
    <location>
        <begin position="1"/>
        <end position="22"/>
    </location>
</feature>
<keyword evidence="2" id="KW-1133">Transmembrane helix</keyword>
<keyword evidence="2" id="KW-0812">Transmembrane</keyword>
<feature type="region of interest" description="Disordered" evidence="1">
    <location>
        <begin position="605"/>
        <end position="678"/>
    </location>
</feature>
<keyword evidence="2" id="KW-0472">Membrane</keyword>
<sequence length="690" mass="73368">MHSLRGWNLLVLGIALLRKVHGAALPMPAITPAPLPDQIDVRSLQNRQDPDAIDVFNVLITALPQSLRQIAATNIPAVSSILWEEFLDDNRPQWFNELPYDIQSYLIDEFGPATAAPPETDAVQTDITASVTGLPSVTSLSQASNTGSSLLGSESSGIISTPTASSSRVSSETLSSTSSSESSPASSISSTASTLSTLRSSAPNSSPISTPSATPSASADPVAPASSESGLTRGEKIGIGVGVPLAVLAIAALLFGCCFLLRRKRRKHIEGSQPPSSPGFIPRFSFQDRGLGGDHYEHRAPLNARSHQPSRFVEDTNWDDDGYDAAPMSTAYQGHTIPPAAAPTPSQANALATAGTSELEGVNSIPTNSTPMAMQDNHTPILAPGLYHSHSSNRARGRRTSYTSLHSVAEVMEPDEETNAESPILGRQYNRNSPPRTSPPRNKPSKSISSLDMLPVPTVASVKRKPVPTSTSPVANSPAAAEASRSLLRPWLARGGAAGGGDYSGGSSSSGLAVSSLSSSWYSGKGSGRYHASDEESAPISPITGSQSQPPPPPPPPQSQAQQYRQPPPLQQQQQQQQQNEIQKQSSNPFATNYAYLEDYGPEYYSHHGYHGVDDTAYDQEDDLYGGNKSFHPYPEAADQHARKSSKTEWPLRNVLSGNGSSGAESGWGGRGQGQRRALSPIWDRVYERV</sequence>
<reference evidence="5" key="1">
    <citation type="submission" date="2018-05" db="EMBL/GenBank/DDBJ databases">
        <title>Draft genome sequence of Stemphylium lycopersici strain CIDEFI 213.</title>
        <authorList>
            <person name="Medina R."/>
            <person name="Franco M.E.E."/>
            <person name="Lucentini C.G."/>
            <person name="Saparrat M.C.N."/>
            <person name="Balatti P.A."/>
        </authorList>
    </citation>
    <scope>NUCLEOTIDE SEQUENCE [LARGE SCALE GENOMIC DNA]</scope>
    <source>
        <strain evidence="5">CIDEFI 213</strain>
    </source>
</reference>
<feature type="compositionally biased region" description="Low complexity" evidence="1">
    <location>
        <begin position="559"/>
        <end position="585"/>
    </location>
</feature>
<feature type="region of interest" description="Disordered" evidence="1">
    <location>
        <begin position="138"/>
        <end position="231"/>
    </location>
</feature>
<evidence type="ECO:0000256" key="3">
    <source>
        <dbReference type="SAM" id="SignalP"/>
    </source>
</evidence>
<name>A0A364NGC6_STELY</name>
<evidence type="ECO:0000256" key="2">
    <source>
        <dbReference type="SAM" id="Phobius"/>
    </source>
</evidence>
<keyword evidence="3" id="KW-0732">Signal</keyword>
<feature type="compositionally biased region" description="Low complexity" evidence="1">
    <location>
        <begin position="147"/>
        <end position="229"/>
    </location>
</feature>
<protein>
    <submittedName>
        <fullName evidence="4">Uncharacterized protein</fullName>
    </submittedName>
</protein>
<feature type="transmembrane region" description="Helical" evidence="2">
    <location>
        <begin position="237"/>
        <end position="261"/>
    </location>
</feature>
<keyword evidence="5" id="KW-1185">Reference proteome</keyword>
<proteinExistence type="predicted"/>
<feature type="region of interest" description="Disordered" evidence="1">
    <location>
        <begin position="497"/>
        <end position="590"/>
    </location>
</feature>
<dbReference type="EMBL" id="QGDH01000003">
    <property type="protein sequence ID" value="RAR16339.1"/>
    <property type="molecule type" value="Genomic_DNA"/>
</dbReference>
<dbReference type="AlphaFoldDB" id="A0A364NGC6"/>
<evidence type="ECO:0000313" key="5">
    <source>
        <dbReference type="Proteomes" id="UP000249619"/>
    </source>
</evidence>
<feature type="compositionally biased region" description="Low complexity" evidence="1">
    <location>
        <begin position="505"/>
        <end position="524"/>
    </location>
</feature>